<dbReference type="EMBL" id="JBHUEJ010000010">
    <property type="protein sequence ID" value="MFD1709775.1"/>
    <property type="molecule type" value="Genomic_DNA"/>
</dbReference>
<evidence type="ECO:0000259" key="2">
    <source>
        <dbReference type="Pfam" id="PF08708"/>
    </source>
</evidence>
<dbReference type="Gene3D" id="1.10.340.50">
    <property type="match status" value="1"/>
</dbReference>
<dbReference type="InterPro" id="IPR014820">
    <property type="entry name" value="PriCT_1"/>
</dbReference>
<gene>
    <name evidence="3" type="ORF">ACFSF0_04100</name>
</gene>
<sequence>MESVVLENGLRDRFQSGTGPLGRIWREAPFFPRCSDNKTAVFSRPLSYALRWPYMQINRRDRVSWLIFDIEEGDGQRWEAAGLPPPNLIVQTVDGERVRGAHLYYAIAPVCTSPRGRSEPIQYQRAVYASMAASLRADLAYHGGPVAKTPGHPLWRTWEIHSHEYTLGELAEYIDLPQRRRGNVSEQAAESRNCALFDACRFFAYSIVGKARDGSFEPFYDRLLAFNEAHNDFGRAGHAKGDLRHSDLRAIAKSVARWTWDKYRGSARMRGTMHFDPALTTKERQQAAAARTHSLRNQSTLAKLMAALASLQSGGELIPTDAGIARTAGVDRRTVARYRARLEEALAASAGRLVGLIEPTVPEGHRGPLLTLQALLEALKTIAPRSAHILAKWVPNGAHQITTPRGSGRKSEGTGTKSKGAGDGPVAFDTS</sequence>
<comment type="caution">
    <text evidence="3">The sequence shown here is derived from an EMBL/GenBank/DDBJ whole genome shotgun (WGS) entry which is preliminary data.</text>
</comment>
<reference evidence="4" key="1">
    <citation type="journal article" date="2019" name="Int. J. Syst. Evol. Microbiol.">
        <title>The Global Catalogue of Microorganisms (GCM) 10K type strain sequencing project: providing services to taxonomists for standard genome sequencing and annotation.</title>
        <authorList>
            <consortium name="The Broad Institute Genomics Platform"/>
            <consortium name="The Broad Institute Genome Sequencing Center for Infectious Disease"/>
            <person name="Wu L."/>
            <person name="Ma J."/>
        </authorList>
    </citation>
    <scope>NUCLEOTIDE SEQUENCE [LARGE SCALE GENOMIC DNA]</scope>
    <source>
        <strain evidence="4">LMG 29247</strain>
    </source>
</reference>
<dbReference type="InterPro" id="IPR004322">
    <property type="entry name" value="Plasmid_replicase_bac"/>
</dbReference>
<protein>
    <submittedName>
        <fullName evidence="3">Replication initiation protein</fullName>
    </submittedName>
</protein>
<evidence type="ECO:0000256" key="1">
    <source>
        <dbReference type="SAM" id="MobiDB-lite"/>
    </source>
</evidence>
<organism evidence="3 4">
    <name type="scientific">Ottowia flava</name>
    <dbReference type="NCBI Taxonomy" id="2675430"/>
    <lineage>
        <taxon>Bacteria</taxon>
        <taxon>Pseudomonadati</taxon>
        <taxon>Pseudomonadota</taxon>
        <taxon>Betaproteobacteria</taxon>
        <taxon>Burkholderiales</taxon>
        <taxon>Comamonadaceae</taxon>
        <taxon>Ottowia</taxon>
    </lineage>
</organism>
<evidence type="ECO:0000313" key="4">
    <source>
        <dbReference type="Proteomes" id="UP001597304"/>
    </source>
</evidence>
<keyword evidence="4" id="KW-1185">Reference proteome</keyword>
<feature type="region of interest" description="Disordered" evidence="1">
    <location>
        <begin position="398"/>
        <end position="431"/>
    </location>
</feature>
<dbReference type="Pfam" id="PF03090">
    <property type="entry name" value="Replicase"/>
    <property type="match status" value="1"/>
</dbReference>
<feature type="domain" description="Primase C-terminal 1" evidence="2">
    <location>
        <begin position="187"/>
        <end position="261"/>
    </location>
</feature>
<dbReference type="Proteomes" id="UP001597304">
    <property type="component" value="Unassembled WGS sequence"/>
</dbReference>
<accession>A0ABW4KP36</accession>
<name>A0ABW4KP36_9BURK</name>
<dbReference type="RefSeq" id="WP_370512981.1">
    <property type="nucleotide sequence ID" value="NZ_JBHUEJ010000010.1"/>
</dbReference>
<dbReference type="Pfam" id="PF08708">
    <property type="entry name" value="PriCT_1"/>
    <property type="match status" value="1"/>
</dbReference>
<evidence type="ECO:0000313" key="3">
    <source>
        <dbReference type="EMBL" id="MFD1709775.1"/>
    </source>
</evidence>
<proteinExistence type="predicted"/>